<feature type="domain" description="Acyl-ACP thioesterase-like C-terminal" evidence="9">
    <location>
        <begin position="166"/>
        <end position="222"/>
    </location>
</feature>
<dbReference type="Pfam" id="PF20791">
    <property type="entry name" value="Acyl-ACP_TE_C"/>
    <property type="match status" value="1"/>
</dbReference>
<comment type="caution">
    <text evidence="10">The sequence shown here is derived from an EMBL/GenBank/DDBJ whole genome shotgun (WGS) entry which is preliminary data.</text>
</comment>
<dbReference type="RefSeq" id="WP_188690761.1">
    <property type="nucleotide sequence ID" value="NZ_BMIR01000004.1"/>
</dbReference>
<keyword evidence="7" id="KW-0275">Fatty acid biosynthesis</keyword>
<evidence type="ECO:0000256" key="3">
    <source>
        <dbReference type="ARBA" id="ARBA00022801"/>
    </source>
</evidence>
<evidence type="ECO:0000313" key="11">
    <source>
        <dbReference type="Proteomes" id="UP000628775"/>
    </source>
</evidence>
<protein>
    <submittedName>
        <fullName evidence="10">Acyl-ACP thioesterase</fullName>
    </submittedName>
</protein>
<accession>A0A8J2VL27</accession>
<dbReference type="Proteomes" id="UP000628775">
    <property type="component" value="Unassembled WGS sequence"/>
</dbReference>
<evidence type="ECO:0000256" key="2">
    <source>
        <dbReference type="ARBA" id="ARBA00022516"/>
    </source>
</evidence>
<dbReference type="GO" id="GO:0000036">
    <property type="term" value="F:acyl carrier activity"/>
    <property type="evidence" value="ECO:0007669"/>
    <property type="project" value="TreeGrafter"/>
</dbReference>
<evidence type="ECO:0000313" key="10">
    <source>
        <dbReference type="EMBL" id="GGE35172.1"/>
    </source>
</evidence>
<keyword evidence="2" id="KW-0444">Lipid biosynthesis</keyword>
<reference evidence="10" key="2">
    <citation type="submission" date="2020-09" db="EMBL/GenBank/DDBJ databases">
        <authorList>
            <person name="Sun Q."/>
            <person name="Zhou Y."/>
        </authorList>
    </citation>
    <scope>NUCLEOTIDE SEQUENCE</scope>
    <source>
        <strain evidence="10">CGMCC 1.15371</strain>
    </source>
</reference>
<evidence type="ECO:0000259" key="8">
    <source>
        <dbReference type="Pfam" id="PF01643"/>
    </source>
</evidence>
<gene>
    <name evidence="10" type="ORF">GCM10011391_12370</name>
</gene>
<evidence type="ECO:0000256" key="5">
    <source>
        <dbReference type="ARBA" id="ARBA00022946"/>
    </source>
</evidence>
<reference evidence="10" key="1">
    <citation type="journal article" date="2014" name="Int. J. Syst. Evol. Microbiol.">
        <title>Complete genome sequence of Corynebacterium casei LMG S-19264T (=DSM 44701T), isolated from a smear-ripened cheese.</title>
        <authorList>
            <consortium name="US DOE Joint Genome Institute (JGI-PGF)"/>
            <person name="Walter F."/>
            <person name="Albersmeier A."/>
            <person name="Kalinowski J."/>
            <person name="Ruckert C."/>
        </authorList>
    </citation>
    <scope>NUCLEOTIDE SEQUENCE</scope>
    <source>
        <strain evidence="10">CGMCC 1.15371</strain>
    </source>
</reference>
<name>A0A8J2VL27_9BACL</name>
<dbReference type="AlphaFoldDB" id="A0A8J2VL27"/>
<keyword evidence="11" id="KW-1185">Reference proteome</keyword>
<dbReference type="InterPro" id="IPR049427">
    <property type="entry name" value="Acyl-ACP_TE_C"/>
</dbReference>
<dbReference type="SUPFAM" id="SSF54637">
    <property type="entry name" value="Thioesterase/thiol ester dehydrase-isomerase"/>
    <property type="match status" value="2"/>
</dbReference>
<dbReference type="PANTHER" id="PTHR31727:SF6">
    <property type="entry name" value="OLEOYL-ACYL CARRIER PROTEIN THIOESTERASE 1, CHLOROPLASTIC"/>
    <property type="match status" value="1"/>
</dbReference>
<comment type="similarity">
    <text evidence="1">Belongs to the acyl-ACP thioesterase family.</text>
</comment>
<sequence length="250" mass="29297">MDAQSSLFKRTYHVELRDVDFTKQLRISTLFSLFQEIASLASEELGFGIETIEKKFGVAWILTRIRVDILRRPQWDEEVTIETWPLEPGKIEFDRDFLVRDTEGHILIRATSKWVIMDVKNRKIKRGDMIGIRYPEKRTERAIAEKLGKLKSSGKLEPVYNKVIGYSDIDFNGHLNNARYIDYIMDCFNLEDHTDHPIQSIDLNFHQEALPGDTLTLYQDHSRLDEKVLYIEGINQTDNHMVFQSLLKIH</sequence>
<dbReference type="EMBL" id="BMIR01000004">
    <property type="protein sequence ID" value="GGE35172.1"/>
    <property type="molecule type" value="Genomic_DNA"/>
</dbReference>
<dbReference type="CDD" id="cd00586">
    <property type="entry name" value="4HBT"/>
    <property type="match status" value="1"/>
</dbReference>
<organism evidence="10 11">
    <name type="scientific">Pullulanibacillus camelliae</name>
    <dbReference type="NCBI Taxonomy" id="1707096"/>
    <lineage>
        <taxon>Bacteria</taxon>
        <taxon>Bacillati</taxon>
        <taxon>Bacillota</taxon>
        <taxon>Bacilli</taxon>
        <taxon>Bacillales</taxon>
        <taxon>Sporolactobacillaceae</taxon>
        <taxon>Pullulanibacillus</taxon>
    </lineage>
</organism>
<dbReference type="PANTHER" id="PTHR31727">
    <property type="entry name" value="OLEOYL-ACYL CARRIER PROTEIN THIOESTERASE 1, CHLOROPLASTIC"/>
    <property type="match status" value="1"/>
</dbReference>
<dbReference type="InterPro" id="IPR045023">
    <property type="entry name" value="FATA/B"/>
</dbReference>
<keyword evidence="4" id="KW-0276">Fatty acid metabolism</keyword>
<evidence type="ECO:0000259" key="9">
    <source>
        <dbReference type="Pfam" id="PF20791"/>
    </source>
</evidence>
<proteinExistence type="inferred from homology"/>
<dbReference type="Pfam" id="PF01643">
    <property type="entry name" value="Acyl-ACP_TE"/>
    <property type="match status" value="1"/>
</dbReference>
<dbReference type="Gene3D" id="3.10.129.10">
    <property type="entry name" value="Hotdog Thioesterase"/>
    <property type="match status" value="1"/>
</dbReference>
<dbReference type="InterPro" id="IPR029069">
    <property type="entry name" value="HotDog_dom_sf"/>
</dbReference>
<keyword evidence="3" id="KW-0378">Hydrolase</keyword>
<evidence type="ECO:0000256" key="6">
    <source>
        <dbReference type="ARBA" id="ARBA00023098"/>
    </source>
</evidence>
<keyword evidence="6" id="KW-0443">Lipid metabolism</keyword>
<evidence type="ECO:0000256" key="4">
    <source>
        <dbReference type="ARBA" id="ARBA00022832"/>
    </source>
</evidence>
<dbReference type="GO" id="GO:0016297">
    <property type="term" value="F:fatty acyl-[ACP] hydrolase activity"/>
    <property type="evidence" value="ECO:0007669"/>
    <property type="project" value="InterPro"/>
</dbReference>
<keyword evidence="5" id="KW-0809">Transit peptide</keyword>
<dbReference type="InterPro" id="IPR002864">
    <property type="entry name" value="Acyl-ACP_thioesterase_NHD"/>
</dbReference>
<evidence type="ECO:0000256" key="7">
    <source>
        <dbReference type="ARBA" id="ARBA00023160"/>
    </source>
</evidence>
<feature type="domain" description="Acyl-ACP thioesterase N-terminal hotdog" evidence="8">
    <location>
        <begin position="7"/>
        <end position="126"/>
    </location>
</feature>
<evidence type="ECO:0000256" key="1">
    <source>
        <dbReference type="ARBA" id="ARBA00006500"/>
    </source>
</evidence>